<dbReference type="Gene3D" id="3.30.930.10">
    <property type="entry name" value="Bira Bifunctional Protein, Domain 2"/>
    <property type="match status" value="1"/>
</dbReference>
<evidence type="ECO:0000256" key="9">
    <source>
        <dbReference type="ARBA" id="ARBA00022840"/>
    </source>
</evidence>
<dbReference type="AlphaFoldDB" id="A0A1R1PUL8"/>
<dbReference type="Gene3D" id="3.30.56.10">
    <property type="match status" value="1"/>
</dbReference>
<keyword evidence="10" id="KW-0460">Magnesium</keyword>
<dbReference type="SUPFAM" id="SSF46955">
    <property type="entry name" value="Putative DNA-binding domain"/>
    <property type="match status" value="1"/>
</dbReference>
<dbReference type="Proteomes" id="UP000188320">
    <property type="component" value="Unassembled WGS sequence"/>
</dbReference>
<evidence type="ECO:0000256" key="3">
    <source>
        <dbReference type="ARBA" id="ARBA00007438"/>
    </source>
</evidence>
<dbReference type="InterPro" id="IPR005147">
    <property type="entry name" value="tRNA_synthase_B5-dom"/>
</dbReference>
<dbReference type="GO" id="GO:0006432">
    <property type="term" value="P:phenylalanyl-tRNA aminoacylation"/>
    <property type="evidence" value="ECO:0007669"/>
    <property type="project" value="InterPro"/>
</dbReference>
<evidence type="ECO:0000256" key="6">
    <source>
        <dbReference type="ARBA" id="ARBA00022598"/>
    </source>
</evidence>
<evidence type="ECO:0000256" key="4">
    <source>
        <dbReference type="ARBA" id="ARBA00012814"/>
    </source>
</evidence>
<proteinExistence type="inferred from homology"/>
<comment type="subcellular location">
    <subcellularLocation>
        <location evidence="2">Cytoplasm</location>
    </subcellularLocation>
</comment>
<keyword evidence="12" id="KW-0030">Aminoacyl-tRNA synthetase</keyword>
<dbReference type="OrthoDB" id="1698572at2759"/>
<gene>
    <name evidence="15" type="ORF">AX774_g1830</name>
</gene>
<evidence type="ECO:0000256" key="10">
    <source>
        <dbReference type="ARBA" id="ARBA00022842"/>
    </source>
</evidence>
<comment type="similarity">
    <text evidence="3">Belongs to the phenylalanyl-tRNA synthetase beta subunit family. Type 2 subfamily.</text>
</comment>
<feature type="domain" description="B5" evidence="14">
    <location>
        <begin position="155"/>
        <end position="250"/>
    </location>
</feature>
<dbReference type="PANTHER" id="PTHR10947">
    <property type="entry name" value="PHENYLALANYL-TRNA SYNTHETASE BETA CHAIN AND LEUCINE-RICH REPEAT-CONTAINING PROTEIN 47"/>
    <property type="match status" value="1"/>
</dbReference>
<keyword evidence="16" id="KW-1185">Reference proteome</keyword>
<evidence type="ECO:0000259" key="14">
    <source>
        <dbReference type="PROSITE" id="PS51483"/>
    </source>
</evidence>
<comment type="cofactor">
    <cofactor evidence="1">
        <name>Mg(2+)</name>
        <dbReference type="ChEBI" id="CHEBI:18420"/>
    </cofactor>
</comment>
<name>A0A1R1PUL8_ZANCU</name>
<dbReference type="GO" id="GO:0005524">
    <property type="term" value="F:ATP binding"/>
    <property type="evidence" value="ECO:0007669"/>
    <property type="project" value="UniProtKB-KW"/>
</dbReference>
<evidence type="ECO:0000256" key="8">
    <source>
        <dbReference type="ARBA" id="ARBA00022741"/>
    </source>
</evidence>
<keyword evidence="6 15" id="KW-0436">Ligase</keyword>
<dbReference type="InterPro" id="IPR041616">
    <property type="entry name" value="PheRS_beta_core"/>
</dbReference>
<dbReference type="Gene3D" id="3.50.40.10">
    <property type="entry name" value="Phenylalanyl-trna Synthetase, Chain B, domain 3"/>
    <property type="match status" value="1"/>
</dbReference>
<dbReference type="GO" id="GO:0004826">
    <property type="term" value="F:phenylalanine-tRNA ligase activity"/>
    <property type="evidence" value="ECO:0007669"/>
    <property type="project" value="UniProtKB-EC"/>
</dbReference>
<dbReference type="PANTHER" id="PTHR10947:SF0">
    <property type="entry name" value="PHENYLALANINE--TRNA LIGASE BETA SUBUNIT"/>
    <property type="match status" value="1"/>
</dbReference>
<dbReference type="GO" id="GO:0003723">
    <property type="term" value="F:RNA binding"/>
    <property type="evidence" value="ECO:0007669"/>
    <property type="project" value="InterPro"/>
</dbReference>
<dbReference type="GO" id="GO:0000287">
    <property type="term" value="F:magnesium ion binding"/>
    <property type="evidence" value="ECO:0007669"/>
    <property type="project" value="InterPro"/>
</dbReference>
<dbReference type="Pfam" id="PF03483">
    <property type="entry name" value="B3_4"/>
    <property type="match status" value="1"/>
</dbReference>
<organism evidence="15 16">
    <name type="scientific">Zancudomyces culisetae</name>
    <name type="common">Gut fungus</name>
    <name type="synonym">Smittium culisetae</name>
    <dbReference type="NCBI Taxonomy" id="1213189"/>
    <lineage>
        <taxon>Eukaryota</taxon>
        <taxon>Fungi</taxon>
        <taxon>Fungi incertae sedis</taxon>
        <taxon>Zoopagomycota</taxon>
        <taxon>Kickxellomycotina</taxon>
        <taxon>Harpellomycetes</taxon>
        <taxon>Harpellales</taxon>
        <taxon>Legeriomycetaceae</taxon>
        <taxon>Zancudomyces</taxon>
    </lineage>
</organism>
<evidence type="ECO:0000256" key="11">
    <source>
        <dbReference type="ARBA" id="ARBA00022917"/>
    </source>
</evidence>
<reference evidence="16" key="1">
    <citation type="submission" date="2017-01" db="EMBL/GenBank/DDBJ databases">
        <authorList>
            <person name="Wang Y."/>
            <person name="White M."/>
            <person name="Kvist S."/>
            <person name="Moncalvo J.-M."/>
        </authorList>
    </citation>
    <scope>NUCLEOTIDE SEQUENCE [LARGE SCALE GENOMIC DNA]</scope>
    <source>
        <strain evidence="16">COL-18-3</strain>
    </source>
</reference>
<dbReference type="FunFam" id="3.50.40.10:FF:000002">
    <property type="entry name" value="phenylalanine--tRNA ligase beta subunit"/>
    <property type="match status" value="1"/>
</dbReference>
<dbReference type="Pfam" id="PF17759">
    <property type="entry name" value="tRNA_synthFbeta"/>
    <property type="match status" value="1"/>
</dbReference>
<accession>A0A1R1PUL8</accession>
<evidence type="ECO:0000256" key="2">
    <source>
        <dbReference type="ARBA" id="ARBA00004496"/>
    </source>
</evidence>
<evidence type="ECO:0000256" key="7">
    <source>
        <dbReference type="ARBA" id="ARBA00022723"/>
    </source>
</evidence>
<keyword evidence="8" id="KW-0547">Nucleotide-binding</keyword>
<dbReference type="EC" id="6.1.1.20" evidence="4"/>
<comment type="caution">
    <text evidence="15">The sequence shown here is derived from an EMBL/GenBank/DDBJ whole genome shotgun (WGS) entry which is preliminary data.</text>
</comment>
<keyword evidence="9" id="KW-0067">ATP-binding</keyword>
<dbReference type="SMART" id="SM00874">
    <property type="entry name" value="B5"/>
    <property type="match status" value="1"/>
</dbReference>
<keyword evidence="7" id="KW-0479">Metal-binding</keyword>
<evidence type="ECO:0000256" key="5">
    <source>
        <dbReference type="ARBA" id="ARBA00022490"/>
    </source>
</evidence>
<dbReference type="EMBL" id="LSSK01000168">
    <property type="protein sequence ID" value="OMH84645.1"/>
    <property type="molecule type" value="Genomic_DNA"/>
</dbReference>
<protein>
    <recommendedName>
        <fullName evidence="4">phenylalanine--tRNA ligase</fullName>
        <ecNumber evidence="4">6.1.1.20</ecNumber>
    </recommendedName>
    <alternativeName>
        <fullName evidence="13">Phenylalanyl-tRNA synthetase beta subunit</fullName>
    </alternativeName>
</protein>
<keyword evidence="5" id="KW-0963">Cytoplasm</keyword>
<dbReference type="NCBIfam" id="TIGR00471">
    <property type="entry name" value="pheT_arch"/>
    <property type="match status" value="1"/>
</dbReference>
<dbReference type="InterPro" id="IPR045864">
    <property type="entry name" value="aa-tRNA-synth_II/BPL/LPL"/>
</dbReference>
<sequence length="463" mass="51657">MNICRKRSLVSIGTHDLDTVQAPFTYSARVPEKIKFVPLNKTQEYDAVELFKLYESDAHLKRFLDIIRDKPVYPLVTDSNDVVLSLPPIINSNHSKITLDTKNVLIEITATDLTKANIVLNVITTMFSVYCDDKYAVEPVDIVYPNGEVQTTPDFTPRVFEVDSDYVNRLIGVDLNSSEILGYLDKAGLKGTLGKHPLAPNADSITMQGSEPIKGELISVEVPPTRADIIHSCDIIEDIAISFGYNKIPRAMIELATVGKPLPLNKLGRLIRHELAYSGFIEVLPLSLCSHDELFKMLQRKDGGNEAVVLANPMTIEYQVCRTLLLPGVLKTIRENKGIALPFKVFEVGDVVLKDSTKERMARNEKRLCVAYSNKSAKFELVQGILDRVMAMLNVSNYFLRPIDDEQNDCEGGGMYLPKRGAHIVYNDNVVLGSIGILHPNVLGNFSLEYPVSTFEINIEPFV</sequence>
<evidence type="ECO:0000256" key="12">
    <source>
        <dbReference type="ARBA" id="ARBA00023146"/>
    </source>
</evidence>
<evidence type="ECO:0000313" key="16">
    <source>
        <dbReference type="Proteomes" id="UP000188320"/>
    </source>
</evidence>
<dbReference type="InterPro" id="IPR009061">
    <property type="entry name" value="DNA-bd_dom_put_sf"/>
</dbReference>
<dbReference type="CDD" id="cd00769">
    <property type="entry name" value="PheRS_beta_core"/>
    <property type="match status" value="1"/>
</dbReference>
<dbReference type="Pfam" id="PF03484">
    <property type="entry name" value="B5"/>
    <property type="match status" value="1"/>
</dbReference>
<dbReference type="InterPro" id="IPR004531">
    <property type="entry name" value="Phe-tRNA-synth_IIc_bsu_arc_euk"/>
</dbReference>
<evidence type="ECO:0000256" key="13">
    <source>
        <dbReference type="ARBA" id="ARBA00033189"/>
    </source>
</evidence>
<dbReference type="InterPro" id="IPR005146">
    <property type="entry name" value="B3/B4_tRNA-bd"/>
</dbReference>
<keyword evidence="11" id="KW-0648">Protein biosynthesis</keyword>
<evidence type="ECO:0000313" key="15">
    <source>
        <dbReference type="EMBL" id="OMH84645.1"/>
    </source>
</evidence>
<dbReference type="SUPFAM" id="SSF55681">
    <property type="entry name" value="Class II aaRS and biotin synthetases"/>
    <property type="match status" value="1"/>
</dbReference>
<dbReference type="InterPro" id="IPR045060">
    <property type="entry name" value="Phe-tRNA-ligase_IIc_bsu"/>
</dbReference>
<dbReference type="InterPro" id="IPR020825">
    <property type="entry name" value="Phe-tRNA_synthase-like_B3/B4"/>
</dbReference>
<dbReference type="SMART" id="SM00873">
    <property type="entry name" value="B3_4"/>
    <property type="match status" value="1"/>
</dbReference>
<dbReference type="PROSITE" id="PS51483">
    <property type="entry name" value="B5"/>
    <property type="match status" value="1"/>
</dbReference>
<dbReference type="GO" id="GO:0009328">
    <property type="term" value="C:phenylalanine-tRNA ligase complex"/>
    <property type="evidence" value="ECO:0007669"/>
    <property type="project" value="TreeGrafter"/>
</dbReference>
<evidence type="ECO:0000256" key="1">
    <source>
        <dbReference type="ARBA" id="ARBA00001946"/>
    </source>
</evidence>